<dbReference type="AlphaFoldDB" id="A0AAE0SE70"/>
<organism evidence="1 2">
    <name type="scientific">Potamilus streckersoni</name>
    <dbReference type="NCBI Taxonomy" id="2493646"/>
    <lineage>
        <taxon>Eukaryota</taxon>
        <taxon>Metazoa</taxon>
        <taxon>Spiralia</taxon>
        <taxon>Lophotrochozoa</taxon>
        <taxon>Mollusca</taxon>
        <taxon>Bivalvia</taxon>
        <taxon>Autobranchia</taxon>
        <taxon>Heteroconchia</taxon>
        <taxon>Palaeoheterodonta</taxon>
        <taxon>Unionida</taxon>
        <taxon>Unionoidea</taxon>
        <taxon>Unionidae</taxon>
        <taxon>Ambleminae</taxon>
        <taxon>Lampsilini</taxon>
        <taxon>Potamilus</taxon>
    </lineage>
</organism>
<dbReference type="Proteomes" id="UP001195483">
    <property type="component" value="Unassembled WGS sequence"/>
</dbReference>
<comment type="caution">
    <text evidence="1">The sequence shown here is derived from an EMBL/GenBank/DDBJ whole genome shotgun (WGS) entry which is preliminary data.</text>
</comment>
<reference evidence="1" key="2">
    <citation type="journal article" date="2021" name="Genome Biol. Evol.">
        <title>Developing a high-quality reference genome for a parasitic bivalve with doubly uniparental inheritance (Bivalvia: Unionida).</title>
        <authorList>
            <person name="Smith C.H."/>
        </authorList>
    </citation>
    <scope>NUCLEOTIDE SEQUENCE</scope>
    <source>
        <strain evidence="1">CHS0354</strain>
        <tissue evidence="1">Mantle</tissue>
    </source>
</reference>
<dbReference type="PANTHER" id="PTHR14187:SF5">
    <property type="entry name" value="HEAT SHOCK 70 KDA PROTEIN 12A"/>
    <property type="match status" value="1"/>
</dbReference>
<sequence>MSYNLSPKHIRIDVIEVEVLMPSGNLTQSLKIKDWTGKEMNALDIFKLSIKCLKDHLMNVLKGQGRGVVEENIFWVLTVPATWNDAAKQFMREAAVRVSLNVFGMFVVFNYTLPRIIGVICLAQL</sequence>
<reference evidence="1" key="1">
    <citation type="journal article" date="2021" name="Genome Biol. Evol.">
        <title>A High-Quality Reference Genome for a Parasitic Bivalve with Doubly Uniparental Inheritance (Bivalvia: Unionida).</title>
        <authorList>
            <person name="Smith C.H."/>
        </authorList>
    </citation>
    <scope>NUCLEOTIDE SEQUENCE</scope>
    <source>
        <strain evidence="1">CHS0354</strain>
    </source>
</reference>
<evidence type="ECO:0000313" key="1">
    <source>
        <dbReference type="EMBL" id="KAK3589823.1"/>
    </source>
</evidence>
<reference evidence="1" key="3">
    <citation type="submission" date="2023-05" db="EMBL/GenBank/DDBJ databases">
        <authorList>
            <person name="Smith C.H."/>
        </authorList>
    </citation>
    <scope>NUCLEOTIDE SEQUENCE</scope>
    <source>
        <strain evidence="1">CHS0354</strain>
        <tissue evidence="1">Mantle</tissue>
    </source>
</reference>
<dbReference type="InterPro" id="IPR043129">
    <property type="entry name" value="ATPase_NBD"/>
</dbReference>
<dbReference type="PANTHER" id="PTHR14187">
    <property type="entry name" value="ALPHA KINASE/ELONGATION FACTOR 2 KINASE"/>
    <property type="match status" value="1"/>
</dbReference>
<proteinExistence type="predicted"/>
<gene>
    <name evidence="1" type="ORF">CHS0354_015829</name>
</gene>
<dbReference type="Gene3D" id="3.30.420.40">
    <property type="match status" value="1"/>
</dbReference>
<keyword evidence="2" id="KW-1185">Reference proteome</keyword>
<dbReference type="SUPFAM" id="SSF53067">
    <property type="entry name" value="Actin-like ATPase domain"/>
    <property type="match status" value="1"/>
</dbReference>
<dbReference type="EMBL" id="JAEAOA010000985">
    <property type="protein sequence ID" value="KAK3589823.1"/>
    <property type="molecule type" value="Genomic_DNA"/>
</dbReference>
<name>A0AAE0SE70_9BIVA</name>
<evidence type="ECO:0000313" key="2">
    <source>
        <dbReference type="Proteomes" id="UP001195483"/>
    </source>
</evidence>
<accession>A0AAE0SE70</accession>
<protein>
    <submittedName>
        <fullName evidence="1">Uncharacterized protein</fullName>
    </submittedName>
</protein>